<dbReference type="GO" id="GO:0005667">
    <property type="term" value="C:transcription regulator complex"/>
    <property type="evidence" value="ECO:0007669"/>
    <property type="project" value="TreeGrafter"/>
</dbReference>
<reference evidence="2" key="2">
    <citation type="submission" date="2024-06" db="UniProtKB">
        <authorList>
            <consortium name="EnsemblMetazoa"/>
        </authorList>
    </citation>
    <scope>IDENTIFICATION</scope>
</reference>
<dbReference type="InterPro" id="IPR006578">
    <property type="entry name" value="MADF-dom"/>
</dbReference>
<dbReference type="KEGG" id="aqu:109581098"/>
<dbReference type="GO" id="GO:0005634">
    <property type="term" value="C:nucleus"/>
    <property type="evidence" value="ECO:0007669"/>
    <property type="project" value="TreeGrafter"/>
</dbReference>
<dbReference type="EnsemblMetazoa" id="XM_019994876.1">
    <property type="protein sequence ID" value="XP_019850435.1"/>
    <property type="gene ID" value="LOC109581098"/>
</dbReference>
<dbReference type="PROSITE" id="PS51029">
    <property type="entry name" value="MADF"/>
    <property type="match status" value="1"/>
</dbReference>
<protein>
    <recommendedName>
        <fullName evidence="1">MADF domain-containing protein</fullName>
    </recommendedName>
</protein>
<dbReference type="InterPro" id="IPR039353">
    <property type="entry name" value="TF_Adf1"/>
</dbReference>
<proteinExistence type="predicted"/>
<dbReference type="PANTHER" id="PTHR12243:SF67">
    <property type="entry name" value="COREPRESSOR OF PANGOLIN, ISOFORM A-RELATED"/>
    <property type="match status" value="1"/>
</dbReference>
<keyword evidence="3" id="KW-1185">Reference proteome</keyword>
<organism evidence="2 3">
    <name type="scientific">Amphimedon queenslandica</name>
    <name type="common">Sponge</name>
    <dbReference type="NCBI Taxonomy" id="400682"/>
    <lineage>
        <taxon>Eukaryota</taxon>
        <taxon>Metazoa</taxon>
        <taxon>Porifera</taxon>
        <taxon>Demospongiae</taxon>
        <taxon>Heteroscleromorpha</taxon>
        <taxon>Haplosclerida</taxon>
        <taxon>Niphatidae</taxon>
        <taxon>Amphimedon</taxon>
    </lineage>
</organism>
<dbReference type="AlphaFoldDB" id="A0AAN0J096"/>
<evidence type="ECO:0000259" key="1">
    <source>
        <dbReference type="PROSITE" id="PS51029"/>
    </source>
</evidence>
<sequence length="88" mass="10283">MADEKLIEAVRDFPCLWQLSTRAYKDIRAKEKAWKIVADKVGEGCSVDDCSMKWKSLRNKFVREIKKVKKRKTGEEGPVYVSCWPLFN</sequence>
<accession>A0AAN0J096</accession>
<name>A0AAN0J096_AMPQE</name>
<dbReference type="SMART" id="SM00595">
    <property type="entry name" value="MADF"/>
    <property type="match status" value="1"/>
</dbReference>
<evidence type="ECO:0000313" key="3">
    <source>
        <dbReference type="Proteomes" id="UP000007879"/>
    </source>
</evidence>
<dbReference type="Pfam" id="PF10545">
    <property type="entry name" value="MADF_DNA_bdg"/>
    <property type="match status" value="1"/>
</dbReference>
<dbReference type="Proteomes" id="UP000007879">
    <property type="component" value="Unassembled WGS sequence"/>
</dbReference>
<dbReference type="GO" id="GO:0006357">
    <property type="term" value="P:regulation of transcription by RNA polymerase II"/>
    <property type="evidence" value="ECO:0007669"/>
    <property type="project" value="TreeGrafter"/>
</dbReference>
<dbReference type="RefSeq" id="XP_019850435.1">
    <property type="nucleotide sequence ID" value="XM_019994876.1"/>
</dbReference>
<evidence type="ECO:0000313" key="2">
    <source>
        <dbReference type="EnsemblMetazoa" id="XP_019850435.1"/>
    </source>
</evidence>
<feature type="domain" description="MADF" evidence="1">
    <location>
        <begin position="5"/>
        <end position="88"/>
    </location>
</feature>
<dbReference type="PANTHER" id="PTHR12243">
    <property type="entry name" value="MADF DOMAIN TRANSCRIPTION FACTOR"/>
    <property type="match status" value="1"/>
</dbReference>
<reference evidence="3" key="1">
    <citation type="journal article" date="2010" name="Nature">
        <title>The Amphimedon queenslandica genome and the evolution of animal complexity.</title>
        <authorList>
            <person name="Srivastava M."/>
            <person name="Simakov O."/>
            <person name="Chapman J."/>
            <person name="Fahey B."/>
            <person name="Gauthier M.E."/>
            <person name="Mitros T."/>
            <person name="Richards G.S."/>
            <person name="Conaco C."/>
            <person name="Dacre M."/>
            <person name="Hellsten U."/>
            <person name="Larroux C."/>
            <person name="Putnam N.H."/>
            <person name="Stanke M."/>
            <person name="Adamska M."/>
            <person name="Darling A."/>
            <person name="Degnan S.M."/>
            <person name="Oakley T.H."/>
            <person name="Plachetzki D.C."/>
            <person name="Zhai Y."/>
            <person name="Adamski M."/>
            <person name="Calcino A."/>
            <person name="Cummins S.F."/>
            <person name="Goodstein D.M."/>
            <person name="Harris C."/>
            <person name="Jackson D.J."/>
            <person name="Leys S.P."/>
            <person name="Shu S."/>
            <person name="Woodcroft B.J."/>
            <person name="Vervoort M."/>
            <person name="Kosik K.S."/>
            <person name="Manning G."/>
            <person name="Degnan B.M."/>
            <person name="Rokhsar D.S."/>
        </authorList>
    </citation>
    <scope>NUCLEOTIDE SEQUENCE [LARGE SCALE GENOMIC DNA]</scope>
</reference>
<dbReference type="GeneID" id="109581098"/>